<dbReference type="Proteomes" id="UP000828251">
    <property type="component" value="Unassembled WGS sequence"/>
</dbReference>
<gene>
    <name evidence="1" type="ORF">J1N35_028612</name>
</gene>
<protein>
    <submittedName>
        <fullName evidence="1">Uncharacterized protein</fullName>
    </submittedName>
</protein>
<comment type="caution">
    <text evidence="1">The sequence shown here is derived from an EMBL/GenBank/DDBJ whole genome shotgun (WGS) entry which is preliminary data.</text>
</comment>
<organism evidence="1 2">
    <name type="scientific">Gossypium stocksii</name>
    <dbReference type="NCBI Taxonomy" id="47602"/>
    <lineage>
        <taxon>Eukaryota</taxon>
        <taxon>Viridiplantae</taxon>
        <taxon>Streptophyta</taxon>
        <taxon>Embryophyta</taxon>
        <taxon>Tracheophyta</taxon>
        <taxon>Spermatophyta</taxon>
        <taxon>Magnoliopsida</taxon>
        <taxon>eudicotyledons</taxon>
        <taxon>Gunneridae</taxon>
        <taxon>Pentapetalae</taxon>
        <taxon>rosids</taxon>
        <taxon>malvids</taxon>
        <taxon>Malvales</taxon>
        <taxon>Malvaceae</taxon>
        <taxon>Malvoideae</taxon>
        <taxon>Gossypium</taxon>
    </lineage>
</organism>
<proteinExistence type="predicted"/>
<reference evidence="1 2" key="1">
    <citation type="journal article" date="2021" name="Plant Biotechnol. J.">
        <title>Multi-omics assisted identification of the key and species-specific regulatory components of drought-tolerant mechanisms in Gossypium stocksii.</title>
        <authorList>
            <person name="Yu D."/>
            <person name="Ke L."/>
            <person name="Zhang D."/>
            <person name="Wu Y."/>
            <person name="Sun Y."/>
            <person name="Mei J."/>
            <person name="Sun J."/>
            <person name="Sun Y."/>
        </authorList>
    </citation>
    <scope>NUCLEOTIDE SEQUENCE [LARGE SCALE GENOMIC DNA]</scope>
    <source>
        <strain evidence="2">cv. E1</strain>
        <tissue evidence="1">Leaf</tissue>
    </source>
</reference>
<dbReference type="OrthoDB" id="1674010at2759"/>
<evidence type="ECO:0000313" key="1">
    <source>
        <dbReference type="EMBL" id="KAH1063625.1"/>
    </source>
</evidence>
<dbReference type="AlphaFoldDB" id="A0A9D3ZSR6"/>
<name>A0A9D3ZSR6_9ROSI</name>
<accession>A0A9D3ZSR6</accession>
<dbReference type="EMBL" id="JAIQCV010000009">
    <property type="protein sequence ID" value="KAH1063625.1"/>
    <property type="molecule type" value="Genomic_DNA"/>
</dbReference>
<keyword evidence="2" id="KW-1185">Reference proteome</keyword>
<sequence length="116" mass="13161">MEVVDNCLQQWEEAQTVFERSIGYDFGYRSCSWLDLIGGGYVECNVDAASFPVEVYWTFAAVARDHDGRLIRGLSGYVAVVWDPRLAKIYALREKRSDMSEFASSRLPVSSILLHC</sequence>
<evidence type="ECO:0000313" key="2">
    <source>
        <dbReference type="Proteomes" id="UP000828251"/>
    </source>
</evidence>